<dbReference type="EMBL" id="LAZR01062473">
    <property type="protein sequence ID" value="KKK61437.1"/>
    <property type="molecule type" value="Genomic_DNA"/>
</dbReference>
<protein>
    <submittedName>
        <fullName evidence="1">Uncharacterized protein</fullName>
    </submittedName>
</protein>
<reference evidence="1" key="1">
    <citation type="journal article" date="2015" name="Nature">
        <title>Complex archaea that bridge the gap between prokaryotes and eukaryotes.</title>
        <authorList>
            <person name="Spang A."/>
            <person name="Saw J.H."/>
            <person name="Jorgensen S.L."/>
            <person name="Zaremba-Niedzwiedzka K."/>
            <person name="Martijn J."/>
            <person name="Lind A.E."/>
            <person name="van Eijk R."/>
            <person name="Schleper C."/>
            <person name="Guy L."/>
            <person name="Ettema T.J."/>
        </authorList>
    </citation>
    <scope>NUCLEOTIDE SEQUENCE</scope>
</reference>
<comment type="caution">
    <text evidence="1">The sequence shown here is derived from an EMBL/GenBank/DDBJ whole genome shotgun (WGS) entry which is preliminary data.</text>
</comment>
<feature type="non-terminal residue" evidence="1">
    <location>
        <position position="147"/>
    </location>
</feature>
<proteinExistence type="predicted"/>
<accession>A0A0F8WX82</accession>
<sequence length="147" mass="16796">MRGMNREDLVSEIAATLHTADEQGVLEDSCAEFLNPLVKLIERLLADERDRGAYAIIELTKKYEYGQCYPPNHLVSRKGSVRFIFLENFCRFDIIHHPPAHQLTYRECGDGNCGDGQLECRGYSHGVSYLSKASLQVYLLIFQPVYH</sequence>
<organism evidence="1">
    <name type="scientific">marine sediment metagenome</name>
    <dbReference type="NCBI Taxonomy" id="412755"/>
    <lineage>
        <taxon>unclassified sequences</taxon>
        <taxon>metagenomes</taxon>
        <taxon>ecological metagenomes</taxon>
    </lineage>
</organism>
<evidence type="ECO:0000313" key="1">
    <source>
        <dbReference type="EMBL" id="KKK61437.1"/>
    </source>
</evidence>
<name>A0A0F8WX82_9ZZZZ</name>
<dbReference type="AlphaFoldDB" id="A0A0F8WX82"/>
<gene>
    <name evidence="1" type="ORF">LCGC14_3014310</name>
</gene>